<dbReference type="EMBL" id="RKRF01000007">
    <property type="protein sequence ID" value="RPF55444.1"/>
    <property type="molecule type" value="Genomic_DNA"/>
</dbReference>
<name>A0A3N5BCU2_9BACI</name>
<dbReference type="Proteomes" id="UP000276443">
    <property type="component" value="Unassembled WGS sequence"/>
</dbReference>
<gene>
    <name evidence="1" type="ORF">EDC24_0321</name>
</gene>
<comment type="caution">
    <text evidence="1">The sequence shown here is derived from an EMBL/GenBank/DDBJ whole genome shotgun (WGS) entry which is preliminary data.</text>
</comment>
<dbReference type="RefSeq" id="WP_170158428.1">
    <property type="nucleotide sequence ID" value="NZ_RKRF01000007.1"/>
</dbReference>
<reference evidence="1 2" key="1">
    <citation type="submission" date="2018-11" db="EMBL/GenBank/DDBJ databases">
        <title>Genomic Encyclopedia of Type Strains, Phase IV (KMG-IV): sequencing the most valuable type-strain genomes for metagenomic binning, comparative biology and taxonomic classification.</title>
        <authorList>
            <person name="Goeker M."/>
        </authorList>
    </citation>
    <scope>NUCLEOTIDE SEQUENCE [LARGE SCALE GENOMIC DNA]</scope>
    <source>
        <strain evidence="1 2">DSM 18090</strain>
    </source>
</reference>
<organism evidence="1 2">
    <name type="scientific">Aquisalibacillus elongatus</name>
    <dbReference type="NCBI Taxonomy" id="485577"/>
    <lineage>
        <taxon>Bacteria</taxon>
        <taxon>Bacillati</taxon>
        <taxon>Bacillota</taxon>
        <taxon>Bacilli</taxon>
        <taxon>Bacillales</taxon>
        <taxon>Bacillaceae</taxon>
        <taxon>Aquisalibacillus</taxon>
    </lineage>
</organism>
<evidence type="ECO:0000313" key="2">
    <source>
        <dbReference type="Proteomes" id="UP000276443"/>
    </source>
</evidence>
<protein>
    <submittedName>
        <fullName evidence="1">Uncharacterized protein</fullName>
    </submittedName>
</protein>
<keyword evidence="2" id="KW-1185">Reference proteome</keyword>
<evidence type="ECO:0000313" key="1">
    <source>
        <dbReference type="EMBL" id="RPF55444.1"/>
    </source>
</evidence>
<accession>A0A3N5BCU2</accession>
<dbReference type="AlphaFoldDB" id="A0A3N5BCU2"/>
<sequence length="56" mass="6257">MAKLSELVNVNRDTIKIQGVDISIIFTFISFPYVEETYGKPDEVTMYVSVDAKGAL</sequence>
<proteinExistence type="predicted"/>